<accession>A0A328BEV0</accession>
<evidence type="ECO:0008006" key="5">
    <source>
        <dbReference type="Google" id="ProtNLM"/>
    </source>
</evidence>
<dbReference type="EMBL" id="QHKM01000005">
    <property type="protein sequence ID" value="RAK65205.1"/>
    <property type="molecule type" value="Genomic_DNA"/>
</dbReference>
<feature type="region of interest" description="Disordered" evidence="1">
    <location>
        <begin position="84"/>
        <end position="107"/>
    </location>
</feature>
<dbReference type="Proteomes" id="UP000248553">
    <property type="component" value="Unassembled WGS sequence"/>
</dbReference>
<evidence type="ECO:0000256" key="2">
    <source>
        <dbReference type="SAM" id="Phobius"/>
    </source>
</evidence>
<dbReference type="Pfam" id="PF11297">
    <property type="entry name" value="DUF3098"/>
    <property type="match status" value="1"/>
</dbReference>
<protein>
    <recommendedName>
        <fullName evidence="5">DUF3098 domain-containing protein</fullName>
    </recommendedName>
</protein>
<feature type="transmembrane region" description="Helical" evidence="2">
    <location>
        <begin position="43"/>
        <end position="66"/>
    </location>
</feature>
<keyword evidence="2" id="KW-0472">Membrane</keyword>
<feature type="compositionally biased region" description="Low complexity" evidence="1">
    <location>
        <begin position="84"/>
        <end position="97"/>
    </location>
</feature>
<proteinExistence type="predicted"/>
<dbReference type="InterPro" id="IPR021448">
    <property type="entry name" value="DUF3098"/>
</dbReference>
<evidence type="ECO:0000313" key="3">
    <source>
        <dbReference type="EMBL" id="RAK65205.1"/>
    </source>
</evidence>
<sequence length="107" mass="10958">MPTPSPRFAFGPRNYRLMFIGLALLAAGFITMSLDGADYGEGFLGLTLGPLLLAAGFVVEFFAIMAKSGPAPVANQVVTPGAPVAPAGPTAPVTPAAPATPPTYQRR</sequence>
<reference evidence="4" key="1">
    <citation type="submission" date="2018-05" db="EMBL/GenBank/DDBJ databases">
        <authorList>
            <person name="Nie L."/>
        </authorList>
    </citation>
    <scope>NUCLEOTIDE SEQUENCE [LARGE SCALE GENOMIC DNA]</scope>
    <source>
        <strain evidence="4">NL</strain>
    </source>
</reference>
<evidence type="ECO:0000313" key="4">
    <source>
        <dbReference type="Proteomes" id="UP000248553"/>
    </source>
</evidence>
<dbReference type="RefSeq" id="WP_111479290.1">
    <property type="nucleotide sequence ID" value="NZ_QHKM01000005.1"/>
</dbReference>
<keyword evidence="2" id="KW-1133">Transmembrane helix</keyword>
<keyword evidence="2" id="KW-0812">Transmembrane</keyword>
<gene>
    <name evidence="3" type="ORF">DLM85_16850</name>
</gene>
<name>A0A328BEV0_9BACT</name>
<dbReference type="AlphaFoldDB" id="A0A328BEV0"/>
<comment type="caution">
    <text evidence="3">The sequence shown here is derived from an EMBL/GenBank/DDBJ whole genome shotgun (WGS) entry which is preliminary data.</text>
</comment>
<keyword evidence="4" id="KW-1185">Reference proteome</keyword>
<organism evidence="3 4">
    <name type="scientific">Hymenobacter edaphi</name>
    <dbReference type="NCBI Taxonomy" id="2211146"/>
    <lineage>
        <taxon>Bacteria</taxon>
        <taxon>Pseudomonadati</taxon>
        <taxon>Bacteroidota</taxon>
        <taxon>Cytophagia</taxon>
        <taxon>Cytophagales</taxon>
        <taxon>Hymenobacteraceae</taxon>
        <taxon>Hymenobacter</taxon>
    </lineage>
</organism>
<evidence type="ECO:0000256" key="1">
    <source>
        <dbReference type="SAM" id="MobiDB-lite"/>
    </source>
</evidence>
<dbReference type="OrthoDB" id="963379at2"/>